<evidence type="ECO:0000313" key="14">
    <source>
        <dbReference type="EMBL" id="GFR75623.1"/>
    </source>
</evidence>
<dbReference type="InterPro" id="IPR051101">
    <property type="entry name" value="ZC3H12/N4BP1_RNase_Reg"/>
</dbReference>
<keyword evidence="5" id="KW-0255">Endonuclease</keyword>
<accession>A0AAV4FQC2</accession>
<keyword evidence="8 10" id="KW-0862">Zinc</keyword>
<feature type="compositionally biased region" description="Acidic residues" evidence="11">
    <location>
        <begin position="313"/>
        <end position="323"/>
    </location>
</feature>
<feature type="region of interest" description="Disordered" evidence="11">
    <location>
        <begin position="859"/>
        <end position="912"/>
    </location>
</feature>
<dbReference type="PANTHER" id="PTHR12876">
    <property type="entry name" value="N4BP1-RELATED"/>
    <property type="match status" value="1"/>
</dbReference>
<keyword evidence="3" id="KW-0540">Nuclease</keyword>
<feature type="compositionally biased region" description="Basic and acidic residues" evidence="11">
    <location>
        <begin position="683"/>
        <end position="698"/>
    </location>
</feature>
<dbReference type="Pfam" id="PF11977">
    <property type="entry name" value="RNase_Zc3h12a"/>
    <property type="match status" value="1"/>
</dbReference>
<organism evidence="14 15">
    <name type="scientific">Elysia marginata</name>
    <dbReference type="NCBI Taxonomy" id="1093978"/>
    <lineage>
        <taxon>Eukaryota</taxon>
        <taxon>Metazoa</taxon>
        <taxon>Spiralia</taxon>
        <taxon>Lophotrochozoa</taxon>
        <taxon>Mollusca</taxon>
        <taxon>Gastropoda</taxon>
        <taxon>Heterobranchia</taxon>
        <taxon>Euthyneura</taxon>
        <taxon>Panpulmonata</taxon>
        <taxon>Sacoglossa</taxon>
        <taxon>Placobranchoidea</taxon>
        <taxon>Plakobranchidae</taxon>
        <taxon>Elysia</taxon>
    </lineage>
</organism>
<keyword evidence="7" id="KW-0378">Hydrolase</keyword>
<name>A0AAV4FQC2_9GAST</name>
<feature type="compositionally biased region" description="Polar residues" evidence="11">
    <location>
        <begin position="807"/>
        <end position="821"/>
    </location>
</feature>
<feature type="compositionally biased region" description="Pro residues" evidence="11">
    <location>
        <begin position="416"/>
        <end position="425"/>
    </location>
</feature>
<feature type="compositionally biased region" description="Low complexity" evidence="11">
    <location>
        <begin position="870"/>
        <end position="883"/>
    </location>
</feature>
<evidence type="ECO:0000256" key="1">
    <source>
        <dbReference type="ARBA" id="ARBA00001946"/>
    </source>
</evidence>
<comment type="caution">
    <text evidence="14">The sequence shown here is derived from an EMBL/GenBank/DDBJ whole genome shotgun (WGS) entry which is preliminary data.</text>
</comment>
<dbReference type="GO" id="GO:0008270">
    <property type="term" value="F:zinc ion binding"/>
    <property type="evidence" value="ECO:0007669"/>
    <property type="project" value="UniProtKB-KW"/>
</dbReference>
<dbReference type="PROSITE" id="PS50103">
    <property type="entry name" value="ZF_C3H1"/>
    <property type="match status" value="1"/>
</dbReference>
<feature type="region of interest" description="Disordered" evidence="11">
    <location>
        <begin position="807"/>
        <end position="843"/>
    </location>
</feature>
<evidence type="ECO:0000256" key="12">
    <source>
        <dbReference type="SAM" id="Phobius"/>
    </source>
</evidence>
<comment type="cofactor">
    <cofactor evidence="1">
        <name>Mg(2+)</name>
        <dbReference type="ChEBI" id="CHEBI:18420"/>
    </cofactor>
</comment>
<dbReference type="InterPro" id="IPR040546">
    <property type="entry name" value="Rege-1_UBA-like"/>
</dbReference>
<feature type="compositionally biased region" description="Polar residues" evidence="11">
    <location>
        <begin position="701"/>
        <end position="711"/>
    </location>
</feature>
<keyword evidence="12" id="KW-1133">Transmembrane helix</keyword>
<feature type="domain" description="C3H1-type" evidence="13">
    <location>
        <begin position="596"/>
        <end position="621"/>
    </location>
</feature>
<feature type="compositionally biased region" description="Polar residues" evidence="11">
    <location>
        <begin position="290"/>
        <end position="301"/>
    </location>
</feature>
<comment type="similarity">
    <text evidence="2">Belongs to the ZC3H12 family.</text>
</comment>
<evidence type="ECO:0000256" key="4">
    <source>
        <dbReference type="ARBA" id="ARBA00022723"/>
    </source>
</evidence>
<feature type="compositionally biased region" description="Polar residues" evidence="11">
    <location>
        <begin position="766"/>
        <end position="779"/>
    </location>
</feature>
<evidence type="ECO:0000256" key="10">
    <source>
        <dbReference type="PROSITE-ProRule" id="PRU00723"/>
    </source>
</evidence>
<sequence length="1385" mass="153087">MKVSDRGPLVVTVVVVIVVVVALLRFKSIIFYLHSNIFVVVEVVVEVVIDFDEYPFKGITDFKQQRPGHELKRIKAALEVLIGAKCQFSITNGSHEPGNGSSCSAANNDSSYQSSVSNTRKIVGSEPEIPKNKQAKSSSKILTLNISFETDLSPENISKAKEFVLNHLSSAPAYIINHVCLATQREFDMVVRKASSIQSESSALLTFDRDTKEISIQGSENSVRCARTQIGKIIDSLGEHQGWSHSITSDISVYNAQKEMTLSQEISQGSAKIQNQDVLLELLEEVSNNSQGKDIKNSQVETENDKGSSFSSSDEEPEFEDTGENIIIDERFSKLVETGLKLGYSEDNVKKALLKLGQNSDSNNLLSELIAISKAESTEENHQDSDHTSSIISTDGCATSHESSDFVVSPQVSPASPGPLKPPTDPNDSSNLRHIIIDGSNVAMSHGKESFSCKGIKIAVDWFKARGHKYITAFVPKWRKESSRPDALITDQELLKDLERDNVLVFTPARRVKGRRVVCYDDRFILKLAVETEGIVVSNDVYRDLVNEREAFRQVVDQRLLMYTFVGDRFMPPEDPLGRSGPTLDNFLRKVPIDPRPRPQDCPFGKKCTYGNKCRFYHPERGFAQQKLVSETLKEQADVKLQERAHKIERAAYMEKERGRRPKQVLTRTKSLIPGALVSSRYDSEFSGKTSSKPDKPKLAHSTSLNLSTSHKSSDYLDVARRKFEEDELLSATEELSLQQKSLELDSSPTRDLKNFSHSHAKSKNTSKLSPNLKPQSSSSIFPADITGWQPSTASFPIVSSSGMLQQSGLKVEPSTDSAFGSTKSRSRKTSPSHLPVPKQSEPYVSGHLELAQKLSDEGSDSNFFSEHASSMSASSTPRTTSPVVPPFPGSGQKRRKSKSSSFKPNQEDDTGHVLQLRPQLLSGQVSASSQAAASFLPGIPNLSIFNEQSHQSLTHQTSPTEQKAENIATANNLNQAIVGAPPVPSNTLAQSTDMPQHAAKHSGLLYNQNQIEQNFKIPVSRKMSDVPTNLPEHKHMPLKAQSSVPAHSSVGHQTLVGTREWNVPSGLTRQNSSSDPEIHMSAVQHPNFPTNYALNPPISGQMVHSTSDRGHLPSVPMNSSYMQVENNPRLLNASGVSCQSDMYHAPHIRGRVGPPSPYENQMHFQNAQHHQRQQTFFTEQQTPSFGLNLFSPMTSRASDGSFGPPYHQPATQLPPQNYQQQQHLVSSHYQVPQFAGPTTSPEGMIGMQQMLMSPTPGYAGLSTDFPSSFGQPPPNFPPPAPMLQNYSNQPPPQMYFSVPPSVPQSNVKYPSPMANYSHMSPSVPQLPAEDTPISPSDPRHSLYSHLSTVFQETVVRKVMNRNPHLTKFDDIVNKIMEYVNNRPM</sequence>
<dbReference type="GO" id="GO:0016787">
    <property type="term" value="F:hydrolase activity"/>
    <property type="evidence" value="ECO:0007669"/>
    <property type="project" value="UniProtKB-KW"/>
</dbReference>
<keyword evidence="9" id="KW-0460">Magnesium</keyword>
<keyword evidence="6 10" id="KW-0863">Zinc-finger</keyword>
<dbReference type="Proteomes" id="UP000762676">
    <property type="component" value="Unassembled WGS sequence"/>
</dbReference>
<feature type="region of interest" description="Disordered" evidence="11">
    <location>
        <begin position="683"/>
        <end position="712"/>
    </location>
</feature>
<feature type="zinc finger region" description="C3H1-type" evidence="10">
    <location>
        <begin position="596"/>
        <end position="621"/>
    </location>
</feature>
<evidence type="ECO:0000259" key="13">
    <source>
        <dbReference type="PROSITE" id="PS50103"/>
    </source>
</evidence>
<evidence type="ECO:0000256" key="8">
    <source>
        <dbReference type="ARBA" id="ARBA00022833"/>
    </source>
</evidence>
<dbReference type="GO" id="GO:0004521">
    <property type="term" value="F:RNA endonuclease activity"/>
    <property type="evidence" value="ECO:0007669"/>
    <property type="project" value="TreeGrafter"/>
</dbReference>
<dbReference type="GO" id="GO:0005634">
    <property type="term" value="C:nucleus"/>
    <property type="evidence" value="ECO:0007669"/>
    <property type="project" value="TreeGrafter"/>
</dbReference>
<evidence type="ECO:0000256" key="5">
    <source>
        <dbReference type="ARBA" id="ARBA00022759"/>
    </source>
</evidence>
<dbReference type="FunFam" id="3.40.50.11980:FF:000001">
    <property type="entry name" value="ZC3H12A isoform 1"/>
    <property type="match status" value="1"/>
</dbReference>
<evidence type="ECO:0000256" key="11">
    <source>
        <dbReference type="SAM" id="MobiDB-lite"/>
    </source>
</evidence>
<dbReference type="PANTHER" id="PTHR12876:SF35">
    <property type="entry name" value="LD08718P-RELATED"/>
    <property type="match status" value="1"/>
</dbReference>
<reference evidence="14 15" key="1">
    <citation type="journal article" date="2021" name="Elife">
        <title>Chloroplast acquisition without the gene transfer in kleptoplastic sea slugs, Plakobranchus ocellatus.</title>
        <authorList>
            <person name="Maeda T."/>
            <person name="Takahashi S."/>
            <person name="Yoshida T."/>
            <person name="Shimamura S."/>
            <person name="Takaki Y."/>
            <person name="Nagai Y."/>
            <person name="Toyoda A."/>
            <person name="Suzuki Y."/>
            <person name="Arimoto A."/>
            <person name="Ishii H."/>
            <person name="Satoh N."/>
            <person name="Nishiyama T."/>
            <person name="Hasebe M."/>
            <person name="Maruyama T."/>
            <person name="Minagawa J."/>
            <person name="Obokata J."/>
            <person name="Shigenobu S."/>
        </authorList>
    </citation>
    <scope>NUCLEOTIDE SEQUENCE [LARGE SCALE GENOMIC DNA]</scope>
</reference>
<dbReference type="EMBL" id="BMAT01011596">
    <property type="protein sequence ID" value="GFR75623.1"/>
    <property type="molecule type" value="Genomic_DNA"/>
</dbReference>
<dbReference type="InterPro" id="IPR000571">
    <property type="entry name" value="Znf_CCCH"/>
</dbReference>
<gene>
    <name evidence="14" type="ORF">ElyMa_005781000</name>
</gene>
<dbReference type="Gene3D" id="3.40.50.11980">
    <property type="match status" value="1"/>
</dbReference>
<evidence type="ECO:0000256" key="3">
    <source>
        <dbReference type="ARBA" id="ARBA00022722"/>
    </source>
</evidence>
<dbReference type="Pfam" id="PF18039">
    <property type="entry name" value="UBA_6"/>
    <property type="match status" value="1"/>
</dbReference>
<dbReference type="InterPro" id="IPR021869">
    <property type="entry name" value="RNase_Zc3h12_NYN"/>
</dbReference>
<proteinExistence type="inferred from homology"/>
<feature type="transmembrane region" description="Helical" evidence="12">
    <location>
        <begin position="6"/>
        <end position="24"/>
    </location>
</feature>
<feature type="region of interest" description="Disordered" evidence="11">
    <location>
        <begin position="290"/>
        <end position="325"/>
    </location>
</feature>
<evidence type="ECO:0000256" key="9">
    <source>
        <dbReference type="ARBA" id="ARBA00022842"/>
    </source>
</evidence>
<evidence type="ECO:0000256" key="6">
    <source>
        <dbReference type="ARBA" id="ARBA00022771"/>
    </source>
</evidence>
<keyword evidence="12" id="KW-0472">Membrane</keyword>
<feature type="compositionally biased region" description="Basic and acidic residues" evidence="11">
    <location>
        <begin position="377"/>
        <end position="387"/>
    </location>
</feature>
<keyword evidence="4 10" id="KW-0479">Metal-binding</keyword>
<feature type="region of interest" description="Disordered" evidence="11">
    <location>
        <begin position="377"/>
        <end position="432"/>
    </location>
</feature>
<feature type="region of interest" description="Disordered" evidence="11">
    <location>
        <begin position="741"/>
        <end position="779"/>
    </location>
</feature>
<keyword evidence="12" id="KW-0812">Transmembrane</keyword>
<evidence type="ECO:0000256" key="7">
    <source>
        <dbReference type="ARBA" id="ARBA00022801"/>
    </source>
</evidence>
<evidence type="ECO:0000313" key="15">
    <source>
        <dbReference type="Proteomes" id="UP000762676"/>
    </source>
</evidence>
<dbReference type="GO" id="GO:0003729">
    <property type="term" value="F:mRNA binding"/>
    <property type="evidence" value="ECO:0007669"/>
    <property type="project" value="TreeGrafter"/>
</dbReference>
<keyword evidence="15" id="KW-1185">Reference proteome</keyword>
<dbReference type="GO" id="GO:0036464">
    <property type="term" value="C:cytoplasmic ribonucleoprotein granule"/>
    <property type="evidence" value="ECO:0007669"/>
    <property type="project" value="TreeGrafter"/>
</dbReference>
<protein>
    <submittedName>
        <fullName evidence="14">Endoribonuclease ZC3H12A</fullName>
    </submittedName>
</protein>
<evidence type="ECO:0000256" key="2">
    <source>
        <dbReference type="ARBA" id="ARBA00010922"/>
    </source>
</evidence>